<gene>
    <name evidence="1" type="ORF">NDU88_008154</name>
</gene>
<dbReference type="EMBL" id="JANPWB010000009">
    <property type="protein sequence ID" value="KAJ1155424.1"/>
    <property type="molecule type" value="Genomic_DNA"/>
</dbReference>
<accession>A0AAV7RSY8</accession>
<comment type="caution">
    <text evidence="1">The sequence shown here is derived from an EMBL/GenBank/DDBJ whole genome shotgun (WGS) entry which is preliminary data.</text>
</comment>
<dbReference type="Proteomes" id="UP001066276">
    <property type="component" value="Chromosome 5"/>
</dbReference>
<name>A0AAV7RSY8_PLEWA</name>
<evidence type="ECO:0000313" key="1">
    <source>
        <dbReference type="EMBL" id="KAJ1155424.1"/>
    </source>
</evidence>
<organism evidence="1 2">
    <name type="scientific">Pleurodeles waltl</name>
    <name type="common">Iberian ribbed newt</name>
    <dbReference type="NCBI Taxonomy" id="8319"/>
    <lineage>
        <taxon>Eukaryota</taxon>
        <taxon>Metazoa</taxon>
        <taxon>Chordata</taxon>
        <taxon>Craniata</taxon>
        <taxon>Vertebrata</taxon>
        <taxon>Euteleostomi</taxon>
        <taxon>Amphibia</taxon>
        <taxon>Batrachia</taxon>
        <taxon>Caudata</taxon>
        <taxon>Salamandroidea</taxon>
        <taxon>Salamandridae</taxon>
        <taxon>Pleurodelinae</taxon>
        <taxon>Pleurodeles</taxon>
    </lineage>
</organism>
<protein>
    <submittedName>
        <fullName evidence="1">Uncharacterized protein</fullName>
    </submittedName>
</protein>
<keyword evidence="2" id="KW-1185">Reference proteome</keyword>
<proteinExistence type="predicted"/>
<evidence type="ECO:0000313" key="2">
    <source>
        <dbReference type="Proteomes" id="UP001066276"/>
    </source>
</evidence>
<dbReference type="Gene3D" id="3.30.250.20">
    <property type="entry name" value="L1 transposable element, C-terminal domain"/>
    <property type="match status" value="1"/>
</dbReference>
<dbReference type="InterPro" id="IPR042566">
    <property type="entry name" value="L1_C"/>
</dbReference>
<sequence length="252" mass="28077">MKNTGGCGLATGDDGRLTLELCVAAGAGQRRGRLGSCEDCHPRPERPCIRCVLAGRLEEGPSSKLIDQDYRSCRENVCFFGFLERTEGSDIKSFLQNMLPTLTGLTFDPPMEFQRVHHLGPSRQDGASRPPNHCLSPGPLLLVAHSHGSFRTERYKVRIATDFSKVTNNCRKAFLSMRPLLSQLDVKNSLFQSAQMWITKNGKSKDFYEPEDLRLFLDNLLAQVMDRTSLDWLLGQTTDPQGILPSHALPEG</sequence>
<dbReference type="AlphaFoldDB" id="A0AAV7RSY8"/>
<reference evidence="1" key="1">
    <citation type="journal article" date="2022" name="bioRxiv">
        <title>Sequencing and chromosome-scale assembly of the giantPleurodeles waltlgenome.</title>
        <authorList>
            <person name="Brown T."/>
            <person name="Elewa A."/>
            <person name="Iarovenko S."/>
            <person name="Subramanian E."/>
            <person name="Araus A.J."/>
            <person name="Petzold A."/>
            <person name="Susuki M."/>
            <person name="Suzuki K.-i.T."/>
            <person name="Hayashi T."/>
            <person name="Toyoda A."/>
            <person name="Oliveira C."/>
            <person name="Osipova E."/>
            <person name="Leigh N.D."/>
            <person name="Simon A."/>
            <person name="Yun M.H."/>
        </authorList>
    </citation>
    <scope>NUCLEOTIDE SEQUENCE</scope>
    <source>
        <strain evidence="1">20211129_DDA</strain>
        <tissue evidence="1">Liver</tissue>
    </source>
</reference>
<dbReference type="Gene3D" id="3.30.70.1820">
    <property type="entry name" value="L1 transposable element, RRM domain"/>
    <property type="match status" value="1"/>
</dbReference>